<evidence type="ECO:0000259" key="4">
    <source>
        <dbReference type="Pfam" id="PF00205"/>
    </source>
</evidence>
<keyword evidence="2 3" id="KW-0786">Thiamine pyrophosphate</keyword>
<accession>A0A506UI08</accession>
<name>A0A506UI08_9HYPH</name>
<dbReference type="AlphaFoldDB" id="A0A506UI08"/>
<dbReference type="Pfam" id="PF02776">
    <property type="entry name" value="TPP_enzyme_N"/>
    <property type="match status" value="1"/>
</dbReference>
<reference evidence="7 8" key="1">
    <citation type="submission" date="2019-06" db="EMBL/GenBank/DDBJ databases">
        <authorList>
            <person name="Li M."/>
        </authorList>
    </citation>
    <scope>NUCLEOTIDE SEQUENCE [LARGE SCALE GENOMIC DNA]</scope>
    <source>
        <strain evidence="7 8">BGMRC6574</strain>
    </source>
</reference>
<dbReference type="PANTHER" id="PTHR18968">
    <property type="entry name" value="THIAMINE PYROPHOSPHATE ENZYMES"/>
    <property type="match status" value="1"/>
</dbReference>
<evidence type="ECO:0000259" key="5">
    <source>
        <dbReference type="Pfam" id="PF02775"/>
    </source>
</evidence>
<comment type="similarity">
    <text evidence="1 3">Belongs to the TPP enzyme family.</text>
</comment>
<dbReference type="GO" id="GO:0009099">
    <property type="term" value="P:L-valine biosynthetic process"/>
    <property type="evidence" value="ECO:0007669"/>
    <property type="project" value="TreeGrafter"/>
</dbReference>
<dbReference type="Gene3D" id="3.40.50.970">
    <property type="match status" value="2"/>
</dbReference>
<dbReference type="InterPro" id="IPR011766">
    <property type="entry name" value="TPP_enzyme_TPP-bd"/>
</dbReference>
<dbReference type="EMBL" id="VHLH01000001">
    <property type="protein sequence ID" value="TPW32940.1"/>
    <property type="molecule type" value="Genomic_DNA"/>
</dbReference>
<dbReference type="PANTHER" id="PTHR18968:SF9">
    <property type="entry name" value="3D-(3,5_4)-TRIHYDROXYCYCLOHEXANE-1,2-DIONE HYDROLASE"/>
    <property type="match status" value="1"/>
</dbReference>
<evidence type="ECO:0000256" key="2">
    <source>
        <dbReference type="ARBA" id="ARBA00023052"/>
    </source>
</evidence>
<feature type="domain" description="Thiamine pyrophosphate enzyme central" evidence="4">
    <location>
        <begin position="242"/>
        <end position="373"/>
    </location>
</feature>
<evidence type="ECO:0000313" key="8">
    <source>
        <dbReference type="Proteomes" id="UP000320314"/>
    </source>
</evidence>
<dbReference type="SUPFAM" id="SSF52518">
    <property type="entry name" value="Thiamin diphosphate-binding fold (THDP-binding)"/>
    <property type="match status" value="2"/>
</dbReference>
<dbReference type="Proteomes" id="UP000320314">
    <property type="component" value="Unassembled WGS sequence"/>
</dbReference>
<gene>
    <name evidence="7" type="ORF">FJU11_01615</name>
</gene>
<keyword evidence="8" id="KW-1185">Reference proteome</keyword>
<dbReference type="GO" id="GO:0003984">
    <property type="term" value="F:acetolactate synthase activity"/>
    <property type="evidence" value="ECO:0007669"/>
    <property type="project" value="TreeGrafter"/>
</dbReference>
<dbReference type="Pfam" id="PF02775">
    <property type="entry name" value="TPP_enzyme_C"/>
    <property type="match status" value="1"/>
</dbReference>
<dbReference type="OrthoDB" id="7796240at2"/>
<dbReference type="GO" id="GO:0005948">
    <property type="term" value="C:acetolactate synthase complex"/>
    <property type="evidence" value="ECO:0007669"/>
    <property type="project" value="TreeGrafter"/>
</dbReference>
<evidence type="ECO:0000256" key="3">
    <source>
        <dbReference type="RuleBase" id="RU362132"/>
    </source>
</evidence>
<dbReference type="GO" id="GO:0009097">
    <property type="term" value="P:isoleucine biosynthetic process"/>
    <property type="evidence" value="ECO:0007669"/>
    <property type="project" value="TreeGrafter"/>
</dbReference>
<dbReference type="RefSeq" id="WP_141165244.1">
    <property type="nucleotide sequence ID" value="NZ_VHLH01000001.1"/>
</dbReference>
<dbReference type="CDD" id="cd00568">
    <property type="entry name" value="TPP_enzymes"/>
    <property type="match status" value="1"/>
</dbReference>
<evidence type="ECO:0000256" key="1">
    <source>
        <dbReference type="ARBA" id="ARBA00007812"/>
    </source>
</evidence>
<dbReference type="InterPro" id="IPR012001">
    <property type="entry name" value="Thiamin_PyroP_enz_TPP-bd_dom"/>
</dbReference>
<feature type="domain" description="Thiamine pyrophosphate enzyme TPP-binding" evidence="5">
    <location>
        <begin position="442"/>
        <end position="591"/>
    </location>
</feature>
<evidence type="ECO:0000259" key="6">
    <source>
        <dbReference type="Pfam" id="PF02776"/>
    </source>
</evidence>
<dbReference type="InterPro" id="IPR029035">
    <property type="entry name" value="DHS-like_NAD/FAD-binding_dom"/>
</dbReference>
<proteinExistence type="inferred from homology"/>
<evidence type="ECO:0000313" key="7">
    <source>
        <dbReference type="EMBL" id="TPW32940.1"/>
    </source>
</evidence>
<protein>
    <submittedName>
        <fullName evidence="7">Thiamine pyrophosphate-binding protein</fullName>
    </submittedName>
</protein>
<comment type="caution">
    <text evidence="7">The sequence shown here is derived from an EMBL/GenBank/DDBJ whole genome shotgun (WGS) entry which is preliminary data.</text>
</comment>
<dbReference type="CDD" id="cd07035">
    <property type="entry name" value="TPP_PYR_POX_like"/>
    <property type="match status" value="1"/>
</dbReference>
<dbReference type="Pfam" id="PF00205">
    <property type="entry name" value="TPP_enzyme_M"/>
    <property type="match status" value="1"/>
</dbReference>
<dbReference type="SUPFAM" id="SSF52467">
    <property type="entry name" value="DHS-like NAD/FAD-binding domain"/>
    <property type="match status" value="1"/>
</dbReference>
<dbReference type="InterPro" id="IPR045229">
    <property type="entry name" value="TPP_enz"/>
</dbReference>
<dbReference type="GO" id="GO:0030976">
    <property type="term" value="F:thiamine pyrophosphate binding"/>
    <property type="evidence" value="ECO:0007669"/>
    <property type="project" value="InterPro"/>
</dbReference>
<dbReference type="InterPro" id="IPR012000">
    <property type="entry name" value="Thiamin_PyroP_enz_cen_dom"/>
</dbReference>
<dbReference type="GO" id="GO:0000287">
    <property type="term" value="F:magnesium ion binding"/>
    <property type="evidence" value="ECO:0007669"/>
    <property type="project" value="InterPro"/>
</dbReference>
<feature type="domain" description="Thiamine pyrophosphate enzyme N-terminal TPP-binding" evidence="6">
    <location>
        <begin position="44"/>
        <end position="156"/>
    </location>
</feature>
<dbReference type="Gene3D" id="3.40.50.1220">
    <property type="entry name" value="TPP-binding domain"/>
    <property type="match status" value="1"/>
</dbReference>
<dbReference type="InterPro" id="IPR029061">
    <property type="entry name" value="THDP-binding"/>
</dbReference>
<sequence length="627" mass="67068">MLERTAEDREDGPPNAAAIHERAELIGRDGFAALEAGSQVVDLTLSEGLVLGLLKQGVRTWFAIFGHGSTDLGEILRIYCEAGVLGVFNCRNEVEMAHAATAHAWVYGETPAIVTSIGPGGLQAMAGSLAAASNGVGVYHIYGDETTRGEGYNMQQVPKPEQGLFGQITGLMGQSYVLHTPEALRECMRRGTACVHHPYRAKPFYILAPINTQPQAMALNLSTLPGKLYAPPCAPADDEPYRRAAEMFAAHDRIVIKAGGGARRHAGAVRRLAEALDAPVVLSPGSTGVLPDDHYLNMHVGGSKGTISGNYAMENAELAIFIGSRGVCQADCSGTGWPEAKAVVNINGDLDDASHYAHTEMLTGDITAVIDRLLSVADRRKSEVFVSNCASRKAQWQAFKAQRFAQEPVEDAVWQRPVLTQPAAIHAVASFAKRIEAVKFFDAGDVQANGFQIVEDDRPGETITETGASYMGFAGSALLGAVGVGEPRYGIAFTGDGSFMMNPQVLIDAVEHGVRGMIALFDNRRMAAITGLQLAQYGREFRTNDSVPVDYVAMAGAVAGVKALHGGHTVEDLLAALEAAWEHDGLSLVHIPVYGGHEEFAGMGAYGSWNVGNWVEDVQRDWLRQSI</sequence>
<organism evidence="7 8">
    <name type="scientific">Pararhizobium mangrovi</name>
    <dbReference type="NCBI Taxonomy" id="2590452"/>
    <lineage>
        <taxon>Bacteria</taxon>
        <taxon>Pseudomonadati</taxon>
        <taxon>Pseudomonadota</taxon>
        <taxon>Alphaproteobacteria</taxon>
        <taxon>Hyphomicrobiales</taxon>
        <taxon>Rhizobiaceae</taxon>
        <taxon>Rhizobium/Agrobacterium group</taxon>
        <taxon>Pararhizobium</taxon>
    </lineage>
</organism>
<dbReference type="GO" id="GO:0050660">
    <property type="term" value="F:flavin adenine dinucleotide binding"/>
    <property type="evidence" value="ECO:0007669"/>
    <property type="project" value="TreeGrafter"/>
</dbReference>